<dbReference type="PANTHER" id="PTHR37299">
    <property type="entry name" value="TRANSCRIPTIONAL REGULATOR-RELATED"/>
    <property type="match status" value="1"/>
</dbReference>
<protein>
    <submittedName>
        <fullName evidence="6">Response regulator</fullName>
    </submittedName>
</protein>
<evidence type="ECO:0000256" key="3">
    <source>
        <dbReference type="ARBA" id="ARBA00023125"/>
    </source>
</evidence>
<evidence type="ECO:0000256" key="1">
    <source>
        <dbReference type="ARBA" id="ARBA00022490"/>
    </source>
</evidence>
<comment type="caution">
    <text evidence="6">The sequence shown here is derived from an EMBL/GenBank/DDBJ whole genome shotgun (WGS) entry which is preliminary data.</text>
</comment>
<dbReference type="SMART" id="SM00850">
    <property type="entry name" value="LytTR"/>
    <property type="match status" value="1"/>
</dbReference>
<reference evidence="6 7" key="1">
    <citation type="journal article" date="2015" name="Genome Announc.">
        <title>Expanding the biotechnology potential of lactobacilli through comparative genomics of 213 strains and associated genera.</title>
        <authorList>
            <person name="Sun Z."/>
            <person name="Harris H.M."/>
            <person name="McCann A."/>
            <person name="Guo C."/>
            <person name="Argimon S."/>
            <person name="Zhang W."/>
            <person name="Yang X."/>
            <person name="Jeffery I.B."/>
            <person name="Cooney J.C."/>
            <person name="Kagawa T.F."/>
            <person name="Liu W."/>
            <person name="Song Y."/>
            <person name="Salvetti E."/>
            <person name="Wrobel A."/>
            <person name="Rasinkangas P."/>
            <person name="Parkhill J."/>
            <person name="Rea M.C."/>
            <person name="O'Sullivan O."/>
            <person name="Ritari J."/>
            <person name="Douillard F.P."/>
            <person name="Paul Ross R."/>
            <person name="Yang R."/>
            <person name="Briner A.E."/>
            <person name="Felis G.E."/>
            <person name="de Vos W.M."/>
            <person name="Barrangou R."/>
            <person name="Klaenhammer T.R."/>
            <person name="Caufield P.W."/>
            <person name="Cui Y."/>
            <person name="Zhang H."/>
            <person name="O'Toole P.W."/>
        </authorList>
    </citation>
    <scope>NUCLEOTIDE SEQUENCE [LARGE SCALE GENOMIC DNA]</scope>
    <source>
        <strain evidence="6 7">DSM 19907</strain>
    </source>
</reference>
<keyword evidence="3" id="KW-0238">DNA-binding</keyword>
<dbReference type="InterPro" id="IPR046947">
    <property type="entry name" value="LytR-like"/>
</dbReference>
<dbReference type="Proteomes" id="UP000051977">
    <property type="component" value="Unassembled WGS sequence"/>
</dbReference>
<dbReference type="InterPro" id="IPR007492">
    <property type="entry name" value="LytTR_DNA-bd_dom"/>
</dbReference>
<sequence length="148" mass="16918">MRILKVHVKIIDNLDPDIVILGIRQQNKLVNQMIALAEGAGQETIVGKDFNRNHLIPLSRCLSFYTSQKNVYVKTLGSTELQVNKRLYELAASLPKNFIRISNTEIINLEYVKEFEVSSTGIIIIHFKNGTQTSSSRRYLKKVKERLS</sequence>
<keyword evidence="4" id="KW-0804">Transcription</keyword>
<evidence type="ECO:0000313" key="7">
    <source>
        <dbReference type="Proteomes" id="UP000051977"/>
    </source>
</evidence>
<keyword evidence="7" id="KW-1185">Reference proteome</keyword>
<dbReference type="PANTHER" id="PTHR37299:SF2">
    <property type="entry name" value="HTH LYTTR-TYPE DOMAIN-CONTAINING PROTEIN"/>
    <property type="match status" value="1"/>
</dbReference>
<keyword evidence="2" id="KW-0805">Transcription regulation</keyword>
<dbReference type="Pfam" id="PF04397">
    <property type="entry name" value="LytTR"/>
    <property type="match status" value="1"/>
</dbReference>
<keyword evidence="1" id="KW-0963">Cytoplasm</keyword>
<dbReference type="Gene3D" id="2.40.50.1020">
    <property type="entry name" value="LytTr DNA-binding domain"/>
    <property type="match status" value="1"/>
</dbReference>
<evidence type="ECO:0000256" key="2">
    <source>
        <dbReference type="ARBA" id="ARBA00023015"/>
    </source>
</evidence>
<dbReference type="EMBL" id="AZEI01000022">
    <property type="protein sequence ID" value="KRL17514.1"/>
    <property type="molecule type" value="Genomic_DNA"/>
</dbReference>
<evidence type="ECO:0000259" key="5">
    <source>
        <dbReference type="PROSITE" id="PS50930"/>
    </source>
</evidence>
<organism evidence="6 7">
    <name type="scientific">Lentilactobacillus rapi DSM 19907 = JCM 15042</name>
    <dbReference type="NCBI Taxonomy" id="1423795"/>
    <lineage>
        <taxon>Bacteria</taxon>
        <taxon>Bacillati</taxon>
        <taxon>Bacillota</taxon>
        <taxon>Bacilli</taxon>
        <taxon>Lactobacillales</taxon>
        <taxon>Lactobacillaceae</taxon>
        <taxon>Lentilactobacillus</taxon>
    </lineage>
</organism>
<feature type="domain" description="HTH LytTR-type" evidence="5">
    <location>
        <begin position="45"/>
        <end position="148"/>
    </location>
</feature>
<name>A0ABR5PEL6_9LACO</name>
<proteinExistence type="predicted"/>
<accession>A0ABR5PEL6</accession>
<dbReference type="PROSITE" id="PS50930">
    <property type="entry name" value="HTH_LYTTR"/>
    <property type="match status" value="1"/>
</dbReference>
<evidence type="ECO:0000256" key="4">
    <source>
        <dbReference type="ARBA" id="ARBA00023163"/>
    </source>
</evidence>
<gene>
    <name evidence="6" type="ORF">FD12_GL001642</name>
</gene>
<evidence type="ECO:0000313" key="6">
    <source>
        <dbReference type="EMBL" id="KRL17514.1"/>
    </source>
</evidence>